<name>A0ABV0Y955_9TELE</name>
<dbReference type="EMBL" id="JAHRIP010028279">
    <property type="protein sequence ID" value="MEQ2290286.1"/>
    <property type="molecule type" value="Genomic_DNA"/>
</dbReference>
<evidence type="ECO:0000313" key="2">
    <source>
        <dbReference type="Proteomes" id="UP001469553"/>
    </source>
</evidence>
<dbReference type="Proteomes" id="UP001469553">
    <property type="component" value="Unassembled WGS sequence"/>
</dbReference>
<evidence type="ECO:0000313" key="1">
    <source>
        <dbReference type="EMBL" id="MEQ2290286.1"/>
    </source>
</evidence>
<sequence>MGEGGEKNTLRGETWNCDPQYDIVLSLWSLRCLCLSQPSALLLPFYILSFYRMVSQGDYVINICAGCTAGVYHNTFSHRAIRQCRARVLRVKPPTNIHAYCTLSSFRNHLLHFSCTCHHFYYCTCFSTQHKKITPLPSSDENSPVCHRYRSMLACLCEN</sequence>
<accession>A0ABV0Y955</accession>
<proteinExistence type="predicted"/>
<keyword evidence="2" id="KW-1185">Reference proteome</keyword>
<reference evidence="1 2" key="1">
    <citation type="submission" date="2021-06" db="EMBL/GenBank/DDBJ databases">
        <authorList>
            <person name="Palmer J.M."/>
        </authorList>
    </citation>
    <scope>NUCLEOTIDE SEQUENCE [LARGE SCALE GENOMIC DNA]</scope>
    <source>
        <strain evidence="1 2">AS_MEX2019</strain>
        <tissue evidence="1">Muscle</tissue>
    </source>
</reference>
<organism evidence="1 2">
    <name type="scientific">Ameca splendens</name>
    <dbReference type="NCBI Taxonomy" id="208324"/>
    <lineage>
        <taxon>Eukaryota</taxon>
        <taxon>Metazoa</taxon>
        <taxon>Chordata</taxon>
        <taxon>Craniata</taxon>
        <taxon>Vertebrata</taxon>
        <taxon>Euteleostomi</taxon>
        <taxon>Actinopterygii</taxon>
        <taxon>Neopterygii</taxon>
        <taxon>Teleostei</taxon>
        <taxon>Neoteleostei</taxon>
        <taxon>Acanthomorphata</taxon>
        <taxon>Ovalentaria</taxon>
        <taxon>Atherinomorphae</taxon>
        <taxon>Cyprinodontiformes</taxon>
        <taxon>Goodeidae</taxon>
        <taxon>Ameca</taxon>
    </lineage>
</organism>
<comment type="caution">
    <text evidence="1">The sequence shown here is derived from an EMBL/GenBank/DDBJ whole genome shotgun (WGS) entry which is preliminary data.</text>
</comment>
<protein>
    <submittedName>
        <fullName evidence="1">Uncharacterized protein</fullName>
    </submittedName>
</protein>
<gene>
    <name evidence="1" type="ORF">AMECASPLE_001867</name>
</gene>